<comment type="caution">
    <text evidence="3">The sequence shown here is derived from an EMBL/GenBank/DDBJ whole genome shotgun (WGS) entry which is preliminary data.</text>
</comment>
<dbReference type="PROSITE" id="PS00194">
    <property type="entry name" value="THIOREDOXIN_1"/>
    <property type="match status" value="1"/>
</dbReference>
<proteinExistence type="predicted"/>
<dbReference type="RefSeq" id="WP_323465638.1">
    <property type="nucleotide sequence ID" value="NZ_CP144224.1"/>
</dbReference>
<dbReference type="Proteomes" id="UP001285636">
    <property type="component" value="Unassembled WGS sequence"/>
</dbReference>
<evidence type="ECO:0000313" key="3">
    <source>
        <dbReference type="EMBL" id="MDV2883789.1"/>
    </source>
</evidence>
<dbReference type="InterPro" id="IPR013766">
    <property type="entry name" value="Thioredoxin_domain"/>
</dbReference>
<dbReference type="Gene3D" id="3.40.30.10">
    <property type="entry name" value="Glutaredoxin"/>
    <property type="match status" value="1"/>
</dbReference>
<dbReference type="PANTHER" id="PTHR42852:SF13">
    <property type="entry name" value="PROTEIN DIPZ"/>
    <property type="match status" value="1"/>
</dbReference>
<feature type="domain" description="Thioredoxin" evidence="2">
    <location>
        <begin position="48"/>
        <end position="185"/>
    </location>
</feature>
<dbReference type="EMBL" id="JAWJAY010000001">
    <property type="protein sequence ID" value="MDV2883789.1"/>
    <property type="molecule type" value="Genomic_DNA"/>
</dbReference>
<accession>A0AAJ2NJY1</accession>
<dbReference type="AlphaFoldDB" id="A0AAJ2NJY1"/>
<dbReference type="PANTHER" id="PTHR42852">
    <property type="entry name" value="THIOL:DISULFIDE INTERCHANGE PROTEIN DSBE"/>
    <property type="match status" value="1"/>
</dbReference>
<dbReference type="InterPro" id="IPR000866">
    <property type="entry name" value="AhpC/TSA"/>
</dbReference>
<evidence type="ECO:0000256" key="1">
    <source>
        <dbReference type="ARBA" id="ARBA00023157"/>
    </source>
</evidence>
<gene>
    <name evidence="3" type="ORF">RYX45_01250</name>
</gene>
<dbReference type="GO" id="GO:0016209">
    <property type="term" value="F:antioxidant activity"/>
    <property type="evidence" value="ECO:0007669"/>
    <property type="project" value="InterPro"/>
</dbReference>
<dbReference type="InterPro" id="IPR050553">
    <property type="entry name" value="Thioredoxin_ResA/DsbE_sf"/>
</dbReference>
<dbReference type="CDD" id="cd02966">
    <property type="entry name" value="TlpA_like_family"/>
    <property type="match status" value="1"/>
</dbReference>
<organism evidence="3 4">
    <name type="scientific">Alkalihalophilus pseudofirmus</name>
    <name type="common">Bacillus pseudofirmus</name>
    <dbReference type="NCBI Taxonomy" id="79885"/>
    <lineage>
        <taxon>Bacteria</taxon>
        <taxon>Bacillati</taxon>
        <taxon>Bacillota</taxon>
        <taxon>Bacilli</taxon>
        <taxon>Bacillales</taxon>
        <taxon>Bacillaceae</taxon>
        <taxon>Alkalihalophilus</taxon>
    </lineage>
</organism>
<dbReference type="PROSITE" id="PS51352">
    <property type="entry name" value="THIOREDOXIN_2"/>
    <property type="match status" value="1"/>
</dbReference>
<evidence type="ECO:0000313" key="4">
    <source>
        <dbReference type="Proteomes" id="UP001285636"/>
    </source>
</evidence>
<dbReference type="InterPro" id="IPR036249">
    <property type="entry name" value="Thioredoxin-like_sf"/>
</dbReference>
<protein>
    <submittedName>
        <fullName evidence="3">Redoxin domain-containing protein</fullName>
    </submittedName>
</protein>
<evidence type="ECO:0000259" key="2">
    <source>
        <dbReference type="PROSITE" id="PS51352"/>
    </source>
</evidence>
<dbReference type="SUPFAM" id="SSF52833">
    <property type="entry name" value="Thioredoxin-like"/>
    <property type="match status" value="1"/>
</dbReference>
<name>A0AAJ2NJY1_ALKPS</name>
<dbReference type="Pfam" id="PF00578">
    <property type="entry name" value="AhpC-TSA"/>
    <property type="match status" value="1"/>
</dbReference>
<reference evidence="3" key="1">
    <citation type="submission" date="2023-10" db="EMBL/GenBank/DDBJ databases">
        <title>Screening of Alkalihalophilus pseudofirmusBZ-TG-HK211 and Its Alleviation of Salt Stress on Rapeseed Growth.</title>
        <authorList>
            <person name="Zhao B."/>
            <person name="Guo T."/>
        </authorList>
    </citation>
    <scope>NUCLEOTIDE SEQUENCE</scope>
    <source>
        <strain evidence="3">BZ-TG-HK211</strain>
    </source>
</reference>
<keyword evidence="1" id="KW-1015">Disulfide bond</keyword>
<dbReference type="GO" id="GO:0016491">
    <property type="term" value="F:oxidoreductase activity"/>
    <property type="evidence" value="ECO:0007669"/>
    <property type="project" value="InterPro"/>
</dbReference>
<sequence length="185" mass="21291">MKKWFVFILLFGMVGWVLYDTIDWQSGEETSPGQITQEINDPEGEIGLKEGNIAPNFTLETLDGGEMALTDFRGQKVFVNFWATWCPPCQAEMPHMQELYEEHDVEILAINLTETEPNVEQVDRFRNDFELTFPILLDHDVSIAELYQIQPIPSSYFIDTNGRIHSVALGALTKEMMVQRIEEMN</sequence>
<dbReference type="InterPro" id="IPR017937">
    <property type="entry name" value="Thioredoxin_CS"/>
</dbReference>